<dbReference type="AlphaFoldDB" id="B9YE13"/>
<feature type="binding site" evidence="7">
    <location>
        <begin position="232"/>
        <end position="236"/>
    </location>
    <ligand>
        <name>GTP</name>
        <dbReference type="ChEBI" id="CHEBI:37565"/>
    </ligand>
</feature>
<comment type="function">
    <text evidence="6">GTPase that associates with the 50S ribosomal subunit and may have a role during protein synthesis or ribosome biogenesis.</text>
</comment>
<dbReference type="InterPro" id="IPR025121">
    <property type="entry name" value="GTPase_HflX_N"/>
</dbReference>
<organism evidence="11 12">
    <name type="scientific">Holdemania filiformis DSM 12042</name>
    <dbReference type="NCBI Taxonomy" id="545696"/>
    <lineage>
        <taxon>Bacteria</taxon>
        <taxon>Bacillati</taxon>
        <taxon>Bacillota</taxon>
        <taxon>Erysipelotrichia</taxon>
        <taxon>Erysipelotrichales</taxon>
        <taxon>Erysipelotrichaceae</taxon>
        <taxon>Holdemania</taxon>
    </lineage>
</organism>
<evidence type="ECO:0000256" key="5">
    <source>
        <dbReference type="ARBA" id="ARBA00023134"/>
    </source>
</evidence>
<evidence type="ECO:0000259" key="10">
    <source>
        <dbReference type="PROSITE" id="PS51705"/>
    </source>
</evidence>
<proteinExistence type="inferred from homology"/>
<comment type="caution">
    <text evidence="11">The sequence shown here is derived from an EMBL/GenBank/DDBJ whole genome shotgun (WGS) entry which is preliminary data.</text>
</comment>
<dbReference type="FunFam" id="3.40.50.11060:FF:000001">
    <property type="entry name" value="GTPase HflX"/>
    <property type="match status" value="1"/>
</dbReference>
<reference evidence="11 12" key="2">
    <citation type="submission" date="2009-02" db="EMBL/GenBank/DDBJ databases">
        <title>Draft genome sequence of Holdemania filiformis DSM 12042.</title>
        <authorList>
            <person name="Sudarsanam P."/>
            <person name="Ley R."/>
            <person name="Guruge J."/>
            <person name="Turnbaugh P.J."/>
            <person name="Mahowald M."/>
            <person name="Liep D."/>
            <person name="Gordon J."/>
        </authorList>
    </citation>
    <scope>NUCLEOTIDE SEQUENCE [LARGE SCALE GENOMIC DNA]</scope>
    <source>
        <strain evidence="11 12">DSM 12042</strain>
    </source>
</reference>
<feature type="binding site" evidence="7">
    <location>
        <begin position="200"/>
        <end position="207"/>
    </location>
    <ligand>
        <name>GTP</name>
        <dbReference type="ChEBI" id="CHEBI:37565"/>
    </ligand>
</feature>
<dbReference type="Gene3D" id="6.10.250.2860">
    <property type="match status" value="1"/>
</dbReference>
<evidence type="ECO:0000256" key="9">
    <source>
        <dbReference type="SAM" id="MobiDB-lite"/>
    </source>
</evidence>
<dbReference type="PROSITE" id="PS51705">
    <property type="entry name" value="G_HFLX"/>
    <property type="match status" value="1"/>
</dbReference>
<dbReference type="HOGENOM" id="CLU_019597_2_2_9"/>
<reference evidence="11 12" key="1">
    <citation type="submission" date="2008-12" db="EMBL/GenBank/DDBJ databases">
        <authorList>
            <person name="Fulton L."/>
            <person name="Clifton S."/>
            <person name="Fulton B."/>
            <person name="Xu J."/>
            <person name="Minx P."/>
            <person name="Pepin K.H."/>
            <person name="Johnson M."/>
            <person name="Bhonagiri V."/>
            <person name="Nash W.E."/>
            <person name="Mardis E.R."/>
            <person name="Wilson R.K."/>
        </authorList>
    </citation>
    <scope>NUCLEOTIDE SEQUENCE [LARGE SCALE GENOMIC DNA]</scope>
    <source>
        <strain evidence="11 12">DSM 12042</strain>
    </source>
</reference>
<dbReference type="GO" id="GO:0003924">
    <property type="term" value="F:GTPase activity"/>
    <property type="evidence" value="ECO:0007669"/>
    <property type="project" value="UniProtKB-UniRule"/>
</dbReference>
<feature type="binding site" evidence="7">
    <location>
        <begin position="320"/>
        <end position="323"/>
    </location>
    <ligand>
        <name>GTP</name>
        <dbReference type="ChEBI" id="CHEBI:37565"/>
    </ligand>
</feature>
<dbReference type="Gene3D" id="3.40.50.300">
    <property type="entry name" value="P-loop containing nucleotide triphosphate hydrolases"/>
    <property type="match status" value="1"/>
</dbReference>
<dbReference type="InterPro" id="IPR030394">
    <property type="entry name" value="G_HFLX_dom"/>
</dbReference>
<dbReference type="Pfam" id="PF16360">
    <property type="entry name" value="GTP-bdg_M"/>
    <property type="match status" value="1"/>
</dbReference>
<dbReference type="STRING" id="545696.HOLDEFILI_04087"/>
<dbReference type="eggNOG" id="COG2262">
    <property type="taxonomic scope" value="Bacteria"/>
</dbReference>
<feature type="domain" description="Hflx-type G" evidence="10">
    <location>
        <begin position="194"/>
        <end position="359"/>
    </location>
</feature>
<keyword evidence="5 6" id="KW-0342">GTP-binding</keyword>
<sequence>MKSAVLAGLRTQETEESWAQKLDEAALLCEACGIEVKTRLTQKAQKRHPRTLFGSGKVNELKQACEAQSAEGIVFVNELTGIQTRNLEQETGFPVIDRSALILEIFERRARTRQAHLQVEAARLAYQLPRLIEGQIHADQQQGGGVRNRGTGETRLERSRRTIEKQIRNIRLELDQLKLQQAVQSHRRRQSGLPRVCLIGYSNAGKSSLMNALLSLRSISPAKQVASADQLFATLDSATRRIKLAGRAEMLLSDTVGFVRDLPDFLLDAFESTLQEIQEADLLMEVIDASDPQWELQHEIVMRTLHRLHAAHIDRMRIYNKADQVPQWDRKDGLLLSCLTGQGLQELIAGLISRLNLTDRAFPEIGDEFSSQVSYNEDERGE</sequence>
<dbReference type="GO" id="GO:0005737">
    <property type="term" value="C:cytoplasm"/>
    <property type="evidence" value="ECO:0007669"/>
    <property type="project" value="UniProtKB-SubCell"/>
</dbReference>
<dbReference type="CDD" id="cd01878">
    <property type="entry name" value="HflX"/>
    <property type="match status" value="1"/>
</dbReference>
<dbReference type="GO" id="GO:0043022">
    <property type="term" value="F:ribosome binding"/>
    <property type="evidence" value="ECO:0007669"/>
    <property type="project" value="TreeGrafter"/>
</dbReference>
<evidence type="ECO:0000313" key="11">
    <source>
        <dbReference type="EMBL" id="EEF65774.1"/>
    </source>
</evidence>
<protein>
    <recommendedName>
        <fullName evidence="6">GTPase HflX</fullName>
    </recommendedName>
    <alternativeName>
        <fullName evidence="6">GTP-binding protein HflX</fullName>
    </alternativeName>
</protein>
<keyword evidence="3 6" id="KW-0547">Nucleotide-binding</keyword>
<dbReference type="PANTHER" id="PTHR10229">
    <property type="entry name" value="GTP-BINDING PROTEIN HFLX"/>
    <property type="match status" value="1"/>
</dbReference>
<dbReference type="PRINTS" id="PR00326">
    <property type="entry name" value="GTP1OBG"/>
</dbReference>
<dbReference type="SUPFAM" id="SSF52540">
    <property type="entry name" value="P-loop containing nucleoside triphosphate hydrolases"/>
    <property type="match status" value="1"/>
</dbReference>
<dbReference type="OrthoDB" id="9812272at2"/>
<dbReference type="Proteomes" id="UP000005950">
    <property type="component" value="Unassembled WGS sequence"/>
</dbReference>
<dbReference type="Pfam" id="PF13167">
    <property type="entry name" value="GTP-bdg_N"/>
    <property type="match status" value="1"/>
</dbReference>
<dbReference type="GO" id="GO:0046872">
    <property type="term" value="F:metal ion binding"/>
    <property type="evidence" value="ECO:0007669"/>
    <property type="project" value="UniProtKB-KW"/>
</dbReference>
<comment type="cofactor">
    <cofactor evidence="8">
        <name>Mg(2+)</name>
        <dbReference type="ChEBI" id="CHEBI:18420"/>
    </cofactor>
</comment>
<dbReference type="InterPro" id="IPR027417">
    <property type="entry name" value="P-loop_NTPase"/>
</dbReference>
<dbReference type="EMBL" id="ACCF01000257">
    <property type="protein sequence ID" value="EEF65774.1"/>
    <property type="molecule type" value="Genomic_DNA"/>
</dbReference>
<evidence type="ECO:0000256" key="8">
    <source>
        <dbReference type="PIRSR" id="PIRSR006809-2"/>
    </source>
</evidence>
<dbReference type="PIRSF" id="PIRSF006809">
    <property type="entry name" value="GTP-binding_hflX_prd"/>
    <property type="match status" value="1"/>
</dbReference>
<gene>
    <name evidence="6 11" type="primary">hflX</name>
    <name evidence="11" type="ORF">HOLDEFILI_04087</name>
</gene>
<keyword evidence="4 8" id="KW-0460">Magnesium</keyword>
<dbReference type="NCBIfam" id="TIGR03156">
    <property type="entry name" value="GTP_HflX"/>
    <property type="match status" value="1"/>
</dbReference>
<evidence type="ECO:0000256" key="6">
    <source>
        <dbReference type="HAMAP-Rule" id="MF_00900"/>
    </source>
</evidence>
<dbReference type="GO" id="GO:0005525">
    <property type="term" value="F:GTP binding"/>
    <property type="evidence" value="ECO:0007669"/>
    <property type="project" value="UniProtKB-UniRule"/>
</dbReference>
<feature type="binding site" evidence="8">
    <location>
        <position position="207"/>
    </location>
    <ligand>
        <name>Mg(2+)</name>
        <dbReference type="ChEBI" id="CHEBI:18420"/>
    </ligand>
</feature>
<evidence type="ECO:0000256" key="1">
    <source>
        <dbReference type="ARBA" id="ARBA00022490"/>
    </source>
</evidence>
<dbReference type="HAMAP" id="MF_00900">
    <property type="entry name" value="GTPase_HflX"/>
    <property type="match status" value="1"/>
</dbReference>
<evidence type="ECO:0000256" key="7">
    <source>
        <dbReference type="PIRSR" id="PIRSR006809-1"/>
    </source>
</evidence>
<dbReference type="RefSeq" id="WP_006061223.1">
    <property type="nucleotide sequence ID" value="NZ_GG657562.1"/>
</dbReference>
<keyword evidence="2 8" id="KW-0479">Metal-binding</keyword>
<feature type="region of interest" description="Disordered" evidence="9">
    <location>
        <begin position="139"/>
        <end position="158"/>
    </location>
</feature>
<accession>B9YE13</accession>
<dbReference type="InterPro" id="IPR016496">
    <property type="entry name" value="GTPase_HflX"/>
</dbReference>
<evidence type="ECO:0000256" key="4">
    <source>
        <dbReference type="ARBA" id="ARBA00022842"/>
    </source>
</evidence>
<dbReference type="PANTHER" id="PTHR10229:SF0">
    <property type="entry name" value="GTP-BINDING PROTEIN 6-RELATED"/>
    <property type="match status" value="1"/>
</dbReference>
<comment type="subcellular location">
    <subcellularLocation>
        <location evidence="6">Cytoplasm</location>
    </subcellularLocation>
    <text evidence="6">May associate with membranes.</text>
</comment>
<evidence type="ECO:0000313" key="12">
    <source>
        <dbReference type="Proteomes" id="UP000005950"/>
    </source>
</evidence>
<comment type="similarity">
    <text evidence="6">Belongs to the TRAFAC class OBG-HflX-like GTPase superfamily. HflX GTPase family.</text>
</comment>
<dbReference type="Pfam" id="PF01926">
    <property type="entry name" value="MMR_HSR1"/>
    <property type="match status" value="1"/>
</dbReference>
<dbReference type="InterPro" id="IPR006073">
    <property type="entry name" value="GTP-bd"/>
</dbReference>
<comment type="subunit">
    <text evidence="6">Monomer. Associates with the 50S ribosomal subunit.</text>
</comment>
<keyword evidence="1 6" id="KW-0963">Cytoplasm</keyword>
<feature type="binding site" evidence="7">
    <location>
        <begin position="254"/>
        <end position="257"/>
    </location>
    <ligand>
        <name>GTP</name>
        <dbReference type="ChEBI" id="CHEBI:37565"/>
    </ligand>
</feature>
<evidence type="ECO:0000256" key="2">
    <source>
        <dbReference type="ARBA" id="ARBA00022723"/>
    </source>
</evidence>
<dbReference type="InterPro" id="IPR032305">
    <property type="entry name" value="GTP-bd_M"/>
</dbReference>
<dbReference type="InterPro" id="IPR042108">
    <property type="entry name" value="GTPase_HflX_N_sf"/>
</dbReference>
<feature type="binding site" evidence="7">
    <location>
        <begin position="337"/>
        <end position="339"/>
    </location>
    <ligand>
        <name>GTP</name>
        <dbReference type="ChEBI" id="CHEBI:37565"/>
    </ligand>
</feature>
<name>B9YE13_9FIRM</name>
<dbReference type="Gene3D" id="3.40.50.11060">
    <property type="entry name" value="GTPase HflX, N-terminal domain"/>
    <property type="match status" value="1"/>
</dbReference>
<feature type="binding site" evidence="8">
    <location>
        <position position="234"/>
    </location>
    <ligand>
        <name>Mg(2+)</name>
        <dbReference type="ChEBI" id="CHEBI:18420"/>
    </ligand>
</feature>
<evidence type="ECO:0000256" key="3">
    <source>
        <dbReference type="ARBA" id="ARBA00022741"/>
    </source>
</evidence>